<sequence>MLRVSHCLTLSSLTLILALAFSPGSPASEDNPEDQPVKIKHIVVFGNALSDNGNTCELFDELAGRKRPSRLRDDMRHHGPDIIDAASSMLFSSGLWFGFSYMHWDKLIDKIPYAEDYFLLSRAAGISLVATLLYHSGLAHLLAKPLDLVIDRSELLLQSMLWLYPSIGLPVLPPGQLYDAGGRFTNGPRVWAEMLATRMGLNPDNRKDFISLAYAGSHVRDELSGDDFLSFSEWLNYLALGSNFLDTLLHKMPTEKDSFWNIAAKNMSKDGLDKFQNLLKNDIPPSFEYLVHGYSNNQTLKETNPPDSTLYLIIYGPDDYIIDDALPSDVISTLRKGLSALINKDQARHIVVTHLSHLSQLPAVKAMNKAKADTMLSKVSEHNILLNDMIRDLTTENEGVRITTLSGGEELLKEAKAQQLSLKPCLNVIDENEEEPANASVVHVPSMTNRTLFTDDIVRNGSSLQATYRFFGHRVSRCNNPEQHLFYDDFNLTSHGHTIVADLVCKLLASNGYQCR</sequence>
<keyword evidence="3" id="KW-1185">Reference proteome</keyword>
<keyword evidence="1" id="KW-0732">Signal</keyword>
<organism evidence="2 3">
    <name type="scientific">Parendozoicomonas haliclonae</name>
    <dbReference type="NCBI Taxonomy" id="1960125"/>
    <lineage>
        <taxon>Bacteria</taxon>
        <taxon>Pseudomonadati</taxon>
        <taxon>Pseudomonadota</taxon>
        <taxon>Gammaproteobacteria</taxon>
        <taxon>Oceanospirillales</taxon>
        <taxon>Endozoicomonadaceae</taxon>
        <taxon>Parendozoicomonas</taxon>
    </lineage>
</organism>
<accession>A0A1X7AJI9</accession>
<dbReference type="OrthoDB" id="5292073at2"/>
<dbReference type="RefSeq" id="WP_087109802.1">
    <property type="nucleotide sequence ID" value="NZ_CBCSCN010000002.1"/>
</dbReference>
<proteinExistence type="predicted"/>
<name>A0A1X7AJI9_9GAMM</name>
<gene>
    <name evidence="2" type="ORF">EHSB41UT_02235</name>
</gene>
<evidence type="ECO:0000256" key="1">
    <source>
        <dbReference type="SAM" id="SignalP"/>
    </source>
</evidence>
<dbReference type="AlphaFoldDB" id="A0A1X7AJI9"/>
<evidence type="ECO:0000313" key="3">
    <source>
        <dbReference type="Proteomes" id="UP000196573"/>
    </source>
</evidence>
<dbReference type="Gene3D" id="3.40.50.1110">
    <property type="entry name" value="SGNH hydrolase"/>
    <property type="match status" value="1"/>
</dbReference>
<protein>
    <submittedName>
        <fullName evidence="2">Uncharacterized protein</fullName>
    </submittedName>
</protein>
<dbReference type="InterPro" id="IPR036514">
    <property type="entry name" value="SGNH_hydro_sf"/>
</dbReference>
<dbReference type="EMBL" id="FWPT01000004">
    <property type="protein sequence ID" value="SMA46685.1"/>
    <property type="molecule type" value="Genomic_DNA"/>
</dbReference>
<dbReference type="Proteomes" id="UP000196573">
    <property type="component" value="Unassembled WGS sequence"/>
</dbReference>
<dbReference type="GO" id="GO:0016788">
    <property type="term" value="F:hydrolase activity, acting on ester bonds"/>
    <property type="evidence" value="ECO:0007669"/>
    <property type="project" value="InterPro"/>
</dbReference>
<dbReference type="InterPro" id="IPR001087">
    <property type="entry name" value="GDSL"/>
</dbReference>
<reference evidence="2 3" key="1">
    <citation type="submission" date="2017-03" db="EMBL/GenBank/DDBJ databases">
        <authorList>
            <person name="Afonso C.L."/>
            <person name="Miller P.J."/>
            <person name="Scott M.A."/>
            <person name="Spackman E."/>
            <person name="Goraichik I."/>
            <person name="Dimitrov K.M."/>
            <person name="Suarez D.L."/>
            <person name="Swayne D.E."/>
        </authorList>
    </citation>
    <scope>NUCLEOTIDE SEQUENCE [LARGE SCALE GENOMIC DNA]</scope>
    <source>
        <strain evidence="2">SB41UT1</strain>
    </source>
</reference>
<feature type="chain" id="PRO_5012191626" evidence="1">
    <location>
        <begin position="28"/>
        <end position="516"/>
    </location>
</feature>
<evidence type="ECO:0000313" key="2">
    <source>
        <dbReference type="EMBL" id="SMA46685.1"/>
    </source>
</evidence>
<feature type="signal peptide" evidence="1">
    <location>
        <begin position="1"/>
        <end position="27"/>
    </location>
</feature>
<dbReference type="Pfam" id="PF00657">
    <property type="entry name" value="Lipase_GDSL"/>
    <property type="match status" value="1"/>
</dbReference>